<keyword evidence="5" id="KW-0813">Transport</keyword>
<comment type="subcellular location">
    <subcellularLocation>
        <location evidence="5">Cell membrane</location>
        <topology evidence="5">Multi-pass membrane protein</topology>
    </subcellularLocation>
    <subcellularLocation>
        <location evidence="1">Membrane</location>
        <topology evidence="1">Multi-pass membrane protein</topology>
    </subcellularLocation>
</comment>
<evidence type="ECO:0000259" key="6">
    <source>
        <dbReference type="PROSITE" id="PS51012"/>
    </source>
</evidence>
<keyword evidence="4 5" id="KW-0472">Membrane</keyword>
<feature type="transmembrane region" description="Helical" evidence="5">
    <location>
        <begin position="228"/>
        <end position="253"/>
    </location>
</feature>
<dbReference type="InterPro" id="IPR013525">
    <property type="entry name" value="ABC2_TM"/>
</dbReference>
<feature type="transmembrane region" description="Helical" evidence="5">
    <location>
        <begin position="59"/>
        <end position="79"/>
    </location>
</feature>
<dbReference type="Pfam" id="PF01061">
    <property type="entry name" value="ABC2_membrane"/>
    <property type="match status" value="1"/>
</dbReference>
<keyword evidence="2 5" id="KW-0812">Transmembrane</keyword>
<dbReference type="Proteomes" id="UP000263486">
    <property type="component" value="Unassembled WGS sequence"/>
</dbReference>
<feature type="transmembrane region" description="Helical" evidence="5">
    <location>
        <begin position="111"/>
        <end position="132"/>
    </location>
</feature>
<dbReference type="RefSeq" id="WP_114641716.1">
    <property type="nucleotide sequence ID" value="NZ_JAACIO010000007.1"/>
</dbReference>
<dbReference type="InterPro" id="IPR000412">
    <property type="entry name" value="ABC_2_transport"/>
</dbReference>
<dbReference type="PROSITE" id="PS51012">
    <property type="entry name" value="ABC_TM2"/>
    <property type="match status" value="1"/>
</dbReference>
<evidence type="ECO:0000256" key="2">
    <source>
        <dbReference type="ARBA" id="ARBA00022692"/>
    </source>
</evidence>
<feature type="transmembrane region" description="Helical" evidence="5">
    <location>
        <begin position="181"/>
        <end position="200"/>
    </location>
</feature>
<protein>
    <recommendedName>
        <fullName evidence="5">Transport permease protein</fullName>
    </recommendedName>
</protein>
<dbReference type="PANTHER" id="PTHR43229:SF6">
    <property type="entry name" value="ABC-TYPE MULTIDRUG TRANSPORT SYSTEM, PERMEASE COMPONENT"/>
    <property type="match status" value="1"/>
</dbReference>
<reference evidence="7 8" key="1">
    <citation type="submission" date="2018-08" db="EMBL/GenBank/DDBJ databases">
        <title>Draft genome sequence of Psychrilyobacter sp. strain SD5 isolated from Black Sea water.</title>
        <authorList>
            <person name="Yadav S."/>
            <person name="Villanueva L."/>
            <person name="Damste J.S.S."/>
        </authorList>
    </citation>
    <scope>NUCLEOTIDE SEQUENCE [LARGE SCALE GENOMIC DNA]</scope>
    <source>
        <strain evidence="7 8">SD5</strain>
    </source>
</reference>
<evidence type="ECO:0000256" key="4">
    <source>
        <dbReference type="ARBA" id="ARBA00023136"/>
    </source>
</evidence>
<evidence type="ECO:0000313" key="7">
    <source>
        <dbReference type="EMBL" id="REI42032.1"/>
    </source>
</evidence>
<comment type="similarity">
    <text evidence="5">Belongs to the ABC-2 integral membrane protein family.</text>
</comment>
<accession>A0ABX9KJP7</accession>
<evidence type="ECO:0000256" key="1">
    <source>
        <dbReference type="ARBA" id="ARBA00004141"/>
    </source>
</evidence>
<feature type="transmembrane region" description="Helical" evidence="5">
    <location>
        <begin position="144"/>
        <end position="169"/>
    </location>
</feature>
<keyword evidence="5" id="KW-1003">Cell membrane</keyword>
<gene>
    <name evidence="7" type="ORF">DYH56_04745</name>
</gene>
<evidence type="ECO:0000256" key="5">
    <source>
        <dbReference type="RuleBase" id="RU361157"/>
    </source>
</evidence>
<organism evidence="7 8">
    <name type="scientific">Psychrilyobacter piezotolerans</name>
    <dbReference type="NCBI Taxonomy" id="2293438"/>
    <lineage>
        <taxon>Bacteria</taxon>
        <taxon>Fusobacteriati</taxon>
        <taxon>Fusobacteriota</taxon>
        <taxon>Fusobacteriia</taxon>
        <taxon>Fusobacteriales</taxon>
        <taxon>Fusobacteriaceae</taxon>
        <taxon>Psychrilyobacter</taxon>
    </lineage>
</organism>
<feature type="domain" description="ABC transmembrane type-2" evidence="6">
    <location>
        <begin position="30"/>
        <end position="253"/>
    </location>
</feature>
<dbReference type="InterPro" id="IPR051784">
    <property type="entry name" value="Nod_factor_ABC_transporter"/>
</dbReference>
<evidence type="ECO:0000313" key="8">
    <source>
        <dbReference type="Proteomes" id="UP000263486"/>
    </source>
</evidence>
<dbReference type="PANTHER" id="PTHR43229">
    <property type="entry name" value="NODULATION PROTEIN J"/>
    <property type="match status" value="1"/>
</dbReference>
<sequence>MNFIREGIRRFFYQSLINYKGLFAWVDVKSYIFMKVFAPILKIVFFSILSSYAFKTTDISTWIIGNSFLLCTSNAIYGVGNDLILERRFGTLRFIVASPYNKFLIFLGRSIFHVIDSFITVIIGLTVGYLFFELTIPLENLAVFMGVLSVSLYSAMSIGITISSLGLCLREVHMFLNVSEMSLVVLTGASFPISRLPLFLQKVSYFTPMSRGIEAARLLVDSYDGAHLFGLILGEFLIGSLFMIIGYLLFLYVEKLSRKYATLDLY</sequence>
<keyword evidence="3 5" id="KW-1133">Transmembrane helix</keyword>
<name>A0ABX9KJP7_9FUSO</name>
<feature type="transmembrane region" description="Helical" evidence="5">
    <location>
        <begin position="32"/>
        <end position="53"/>
    </location>
</feature>
<evidence type="ECO:0000256" key="3">
    <source>
        <dbReference type="ARBA" id="ARBA00022989"/>
    </source>
</evidence>
<comment type="caution">
    <text evidence="7">The sequence shown here is derived from an EMBL/GenBank/DDBJ whole genome shotgun (WGS) entry which is preliminary data.</text>
</comment>
<dbReference type="InterPro" id="IPR047817">
    <property type="entry name" value="ABC2_TM_bact-type"/>
</dbReference>
<keyword evidence="8" id="KW-1185">Reference proteome</keyword>
<dbReference type="PRINTS" id="PR00164">
    <property type="entry name" value="ABC2TRNSPORT"/>
</dbReference>
<dbReference type="EMBL" id="QUAJ01000006">
    <property type="protein sequence ID" value="REI42032.1"/>
    <property type="molecule type" value="Genomic_DNA"/>
</dbReference>
<proteinExistence type="inferred from homology"/>